<comment type="caution">
    <text evidence="9">The sequence shown here is derived from an EMBL/GenBank/DDBJ whole genome shotgun (WGS) entry which is preliminary data.</text>
</comment>
<dbReference type="AlphaFoldDB" id="S2SSI3"/>
<evidence type="ECO:0000313" key="9">
    <source>
        <dbReference type="EMBL" id="EPC82443.1"/>
    </source>
</evidence>
<dbReference type="PANTHER" id="PTHR43079:SF1">
    <property type="entry name" value="CADMIUM_ZINC-TRANSPORTING ATPASE HMA1, CHLOROPLASTIC-RELATED"/>
    <property type="match status" value="1"/>
</dbReference>
<evidence type="ECO:0000256" key="2">
    <source>
        <dbReference type="ARBA" id="ARBA00006024"/>
    </source>
</evidence>
<keyword evidence="5" id="KW-0067">ATP-binding</keyword>
<dbReference type="PROSITE" id="PS01229">
    <property type="entry name" value="COF_2"/>
    <property type="match status" value="1"/>
</dbReference>
<gene>
    <name evidence="9" type="ORF">Lpp126_04955</name>
</gene>
<dbReference type="SUPFAM" id="SSF56784">
    <property type="entry name" value="HAD-like"/>
    <property type="match status" value="1"/>
</dbReference>
<keyword evidence="7" id="KW-1278">Translocase</keyword>
<accession>S2SSI3</accession>
<dbReference type="PATRIC" id="fig|1256206.3.peg.770"/>
<dbReference type="Gene3D" id="3.40.50.1000">
    <property type="entry name" value="HAD superfamily/HAD-like"/>
    <property type="match status" value="1"/>
</dbReference>
<feature type="transmembrane region" description="Helical" evidence="8">
    <location>
        <begin position="116"/>
        <end position="136"/>
    </location>
</feature>
<dbReference type="InterPro" id="IPR036412">
    <property type="entry name" value="HAD-like_sf"/>
</dbReference>
<dbReference type="GO" id="GO:0016887">
    <property type="term" value="F:ATP hydrolysis activity"/>
    <property type="evidence" value="ECO:0007669"/>
    <property type="project" value="InterPro"/>
</dbReference>
<keyword evidence="8" id="KW-1133">Transmembrane helix</keyword>
<dbReference type="GO" id="GO:0016020">
    <property type="term" value="C:membrane"/>
    <property type="evidence" value="ECO:0007669"/>
    <property type="project" value="UniProtKB-SubCell"/>
</dbReference>
<dbReference type="InterPro" id="IPR023214">
    <property type="entry name" value="HAD_sf"/>
</dbReference>
<evidence type="ECO:0000256" key="4">
    <source>
        <dbReference type="ARBA" id="ARBA00022741"/>
    </source>
</evidence>
<dbReference type="GO" id="GO:0005524">
    <property type="term" value="F:ATP binding"/>
    <property type="evidence" value="ECO:0007669"/>
    <property type="project" value="UniProtKB-KW"/>
</dbReference>
<dbReference type="Proteomes" id="UP000014243">
    <property type="component" value="Unassembled WGS sequence"/>
</dbReference>
<keyword evidence="6" id="KW-0460">Magnesium</keyword>
<dbReference type="GO" id="GO:0046872">
    <property type="term" value="F:metal ion binding"/>
    <property type="evidence" value="ECO:0007669"/>
    <property type="project" value="UniProtKB-KW"/>
</dbReference>
<keyword evidence="8" id="KW-0472">Membrane</keyword>
<keyword evidence="8" id="KW-0812">Transmembrane</keyword>
<keyword evidence="4" id="KW-0547">Nucleotide-binding</keyword>
<feature type="transmembrane region" description="Helical" evidence="8">
    <location>
        <begin position="142"/>
        <end position="165"/>
    </location>
</feature>
<dbReference type="Pfam" id="PF00702">
    <property type="entry name" value="Hydrolase"/>
    <property type="match status" value="1"/>
</dbReference>
<proteinExistence type="inferred from homology"/>
<evidence type="ECO:0000256" key="6">
    <source>
        <dbReference type="ARBA" id="ARBA00022842"/>
    </source>
</evidence>
<keyword evidence="3" id="KW-0479">Metal-binding</keyword>
<dbReference type="PANTHER" id="PTHR43079">
    <property type="entry name" value="PROBABLE CADMIUM/ZINC-TRANSPORTING ATPASE HMA1"/>
    <property type="match status" value="1"/>
</dbReference>
<comment type="subcellular location">
    <subcellularLocation>
        <location evidence="1">Membrane</location>
        <topology evidence="1">Multi-pass membrane protein</topology>
    </subcellularLocation>
</comment>
<feature type="non-terminal residue" evidence="9">
    <location>
        <position position="1"/>
    </location>
</feature>
<reference evidence="9 10" key="1">
    <citation type="journal article" date="2013" name="PLoS ONE">
        <title>Lactobacillus paracasei comparative genomics: towards species pan-genome definition and exploitation of diversity.</title>
        <authorList>
            <person name="Smokvina T."/>
            <person name="Wels M."/>
            <person name="Polka J."/>
            <person name="Chervaux C."/>
            <person name="Brisse S."/>
            <person name="Boekhorst J."/>
            <person name="van Hylckama Vlieg J.E."/>
            <person name="Siezen R.J."/>
        </authorList>
    </citation>
    <scope>NUCLEOTIDE SEQUENCE [LARGE SCALE GENOMIC DNA]</scope>
    <source>
        <strain evidence="9 10">Lpp126</strain>
    </source>
</reference>
<evidence type="ECO:0000256" key="8">
    <source>
        <dbReference type="SAM" id="Phobius"/>
    </source>
</evidence>
<dbReference type="PRINTS" id="PR00120">
    <property type="entry name" value="HATPASE"/>
</dbReference>
<organism evidence="9 10">
    <name type="scientific">Lacticaseibacillus paracasei subsp. paracasei Lpp126</name>
    <dbReference type="NCBI Taxonomy" id="1256206"/>
    <lineage>
        <taxon>Bacteria</taxon>
        <taxon>Bacillati</taxon>
        <taxon>Bacillota</taxon>
        <taxon>Bacilli</taxon>
        <taxon>Lactobacillales</taxon>
        <taxon>Lactobacillaceae</taxon>
        <taxon>Lacticaseibacillus</taxon>
    </lineage>
</organism>
<name>S2SSI3_LACPA</name>
<dbReference type="InterPro" id="IPR051949">
    <property type="entry name" value="Cation_Transport_ATPase"/>
</dbReference>
<evidence type="ECO:0000256" key="7">
    <source>
        <dbReference type="ARBA" id="ARBA00022967"/>
    </source>
</evidence>
<evidence type="ECO:0000256" key="3">
    <source>
        <dbReference type="ARBA" id="ARBA00022723"/>
    </source>
</evidence>
<evidence type="ECO:0000313" key="10">
    <source>
        <dbReference type="Proteomes" id="UP000014243"/>
    </source>
</evidence>
<dbReference type="InterPro" id="IPR001757">
    <property type="entry name" value="P_typ_ATPase"/>
</dbReference>
<dbReference type="NCBIfam" id="TIGR01494">
    <property type="entry name" value="ATPase_P-type"/>
    <property type="match status" value="1"/>
</dbReference>
<dbReference type="EMBL" id="ANKC01000331">
    <property type="protein sequence ID" value="EPC82443.1"/>
    <property type="molecule type" value="Genomic_DNA"/>
</dbReference>
<protein>
    <submittedName>
        <fullName evidence="9">Heavy metal translocating P-type ATPase</fullName>
    </submittedName>
</protein>
<evidence type="ECO:0000256" key="1">
    <source>
        <dbReference type="ARBA" id="ARBA00004141"/>
    </source>
</evidence>
<evidence type="ECO:0000256" key="5">
    <source>
        <dbReference type="ARBA" id="ARBA00022840"/>
    </source>
</evidence>
<dbReference type="PRINTS" id="PR00119">
    <property type="entry name" value="CATATPASE"/>
</dbReference>
<sequence length="169" mass="18010">AINYLKRHDIQPVMITGDAQQTGEAVAADLGIDQVVANVMPEQKVAVVRELQTTMRPVAMVGDGVNDAPALANAEVGIAMGSGTDVAIDVADVVLVENDLSRLALAHQVSTKMNRIVIENLLLSMAVVVMLVVLNVLQLTNIAWGVMFHEGSTLIVILNGLRLLIPQRA</sequence>
<comment type="similarity">
    <text evidence="2">Belongs to the cation transport ATPase (P-type) (TC 3.A.3) family. Type IB subfamily.</text>
</comment>